<dbReference type="PANTHER" id="PTHR30478:SF0">
    <property type="entry name" value="BETA SLIDING CLAMP"/>
    <property type="match status" value="1"/>
</dbReference>
<feature type="domain" description="DNA polymerase III beta sliding clamp C-terminal" evidence="13">
    <location>
        <begin position="175"/>
        <end position="268"/>
    </location>
</feature>
<dbReference type="Gene3D" id="3.10.150.10">
    <property type="entry name" value="DNA Polymerase III, subunit A, domain 2"/>
    <property type="match status" value="1"/>
</dbReference>
<evidence type="ECO:0000256" key="9">
    <source>
        <dbReference type="ARBA" id="ARBA00023125"/>
    </source>
</evidence>
<comment type="subcellular location">
    <subcellularLocation>
        <location evidence="1">Cytoplasm</location>
    </subcellularLocation>
</comment>
<gene>
    <name evidence="14" type="ORF">BM613_14400</name>
</gene>
<dbReference type="GO" id="GO:0008408">
    <property type="term" value="F:3'-5' exonuclease activity"/>
    <property type="evidence" value="ECO:0007669"/>
    <property type="project" value="InterPro"/>
</dbReference>
<keyword evidence="15" id="KW-1185">Reference proteome</keyword>
<accession>A0A2U3CP58</accession>
<dbReference type="RefSeq" id="WP_146192861.1">
    <property type="nucleotide sequence ID" value="NZ_MPDK01000094.1"/>
</dbReference>
<evidence type="ECO:0000256" key="10">
    <source>
        <dbReference type="ARBA" id="ARBA00030988"/>
    </source>
</evidence>
<sequence length="285" mass="31743">QNFEGEEISLQLRNYDKARVLYITDGKAEFELPSSDDRLYPPALSFHDELEGETISSQALSRLLQKIAPSAADEGARIALLGVHFRARDGKLILEASNSHMISQGFISHESECRDAIVPKTSLLTLMKNLPLEEEVEFAADENLFWVKTSRLLFFTTLIDAAYPDTSKVFDRAKSNSTTIEVDKLAFRSAVSRAMILAKEEANKPITLEVEKGLRIRAKAENSNAKEDVDVAQISGELKTLSFNASYLSQLTSAVDRDQLVLVFGDAAVYFEDNNSRHLILAVRV</sequence>
<dbReference type="SUPFAM" id="SSF55979">
    <property type="entry name" value="DNA clamp"/>
    <property type="match status" value="2"/>
</dbReference>
<organism evidence="14 15">
    <name type="scientific">Sulfoacidibacillus thermotolerans</name>
    <name type="common">Acidibacillus sulfuroxidans</name>
    <dbReference type="NCBI Taxonomy" id="1765684"/>
    <lineage>
        <taxon>Bacteria</taxon>
        <taxon>Bacillati</taxon>
        <taxon>Bacillota</taxon>
        <taxon>Bacilli</taxon>
        <taxon>Bacillales</taxon>
        <taxon>Alicyclobacillaceae</taxon>
        <taxon>Sulfoacidibacillus</taxon>
    </lineage>
</organism>
<feature type="domain" description="DNA polymerase III beta sliding clamp central" evidence="12">
    <location>
        <begin position="55"/>
        <end position="165"/>
    </location>
</feature>
<dbReference type="Proteomes" id="UP000245380">
    <property type="component" value="Unassembled WGS sequence"/>
</dbReference>
<evidence type="ECO:0000259" key="12">
    <source>
        <dbReference type="Pfam" id="PF02767"/>
    </source>
</evidence>
<name>A0A2U3CP58_SULT2</name>
<evidence type="ECO:0000313" key="14">
    <source>
        <dbReference type="EMBL" id="PWI50825.1"/>
    </source>
</evidence>
<evidence type="ECO:0000256" key="1">
    <source>
        <dbReference type="ARBA" id="ARBA00004496"/>
    </source>
</evidence>
<dbReference type="GO" id="GO:0006271">
    <property type="term" value="P:DNA strand elongation involved in DNA replication"/>
    <property type="evidence" value="ECO:0007669"/>
    <property type="project" value="TreeGrafter"/>
</dbReference>
<keyword evidence="7" id="KW-0235">DNA replication</keyword>
<reference evidence="14 15" key="1">
    <citation type="submission" date="2016-11" db="EMBL/GenBank/DDBJ databases">
        <title>Comparative genomics of Acidibacillus ferroxidans species.</title>
        <authorList>
            <person name="Oliveira G."/>
            <person name="Nunes G."/>
            <person name="Oliveira R."/>
            <person name="Araujo F."/>
            <person name="Salim A."/>
            <person name="Scholte L."/>
            <person name="Morais D."/>
            <person name="Nancucheo I."/>
            <person name="Johnson D.B."/>
            <person name="Grail B."/>
            <person name="Bittencourt J."/>
            <person name="Valadares R."/>
        </authorList>
    </citation>
    <scope>NUCLEOTIDE SEQUENCE [LARGE SCALE GENOMIC DNA]</scope>
    <source>
        <strain evidence="14 15">Y002</strain>
    </source>
</reference>
<dbReference type="OrthoDB" id="8421503at2"/>
<evidence type="ECO:0000259" key="13">
    <source>
        <dbReference type="Pfam" id="PF02768"/>
    </source>
</evidence>
<dbReference type="PANTHER" id="PTHR30478">
    <property type="entry name" value="DNA POLYMERASE III SUBUNIT BETA"/>
    <property type="match status" value="1"/>
</dbReference>
<dbReference type="CDD" id="cd00140">
    <property type="entry name" value="beta_clamp"/>
    <property type="match status" value="1"/>
</dbReference>
<dbReference type="EMBL" id="MPDK01000094">
    <property type="protein sequence ID" value="PWI50825.1"/>
    <property type="molecule type" value="Genomic_DNA"/>
</dbReference>
<evidence type="ECO:0000256" key="7">
    <source>
        <dbReference type="ARBA" id="ARBA00022705"/>
    </source>
</evidence>
<dbReference type="Gene3D" id="3.70.10.10">
    <property type="match status" value="1"/>
</dbReference>
<dbReference type="InterPro" id="IPR022637">
    <property type="entry name" value="DNA_polIII_beta_cen"/>
</dbReference>
<dbReference type="SMART" id="SM00480">
    <property type="entry name" value="POL3Bc"/>
    <property type="match status" value="1"/>
</dbReference>
<dbReference type="InterPro" id="IPR046938">
    <property type="entry name" value="DNA_clamp_sf"/>
</dbReference>
<keyword evidence="6" id="KW-0548">Nucleotidyltransferase</keyword>
<protein>
    <recommendedName>
        <fullName evidence="3">Beta sliding clamp</fullName>
    </recommendedName>
    <alternativeName>
        <fullName evidence="11">Beta-clamp processivity factor</fullName>
    </alternativeName>
    <alternativeName>
        <fullName evidence="10">DNA polymerase III beta sliding clamp subunit</fullName>
    </alternativeName>
</protein>
<dbReference type="InterPro" id="IPR022635">
    <property type="entry name" value="DNA_polIII_beta_C"/>
</dbReference>
<evidence type="ECO:0000313" key="15">
    <source>
        <dbReference type="Proteomes" id="UP000245380"/>
    </source>
</evidence>
<dbReference type="Pfam" id="PF02767">
    <property type="entry name" value="DNA_pol3_beta_2"/>
    <property type="match status" value="1"/>
</dbReference>
<evidence type="ECO:0000256" key="11">
    <source>
        <dbReference type="ARBA" id="ARBA00033276"/>
    </source>
</evidence>
<dbReference type="AlphaFoldDB" id="A0A2U3CP58"/>
<dbReference type="GO" id="GO:0003887">
    <property type="term" value="F:DNA-directed DNA polymerase activity"/>
    <property type="evidence" value="ECO:0007669"/>
    <property type="project" value="UniProtKB-KW"/>
</dbReference>
<comment type="caution">
    <text evidence="14">The sequence shown here is derived from an EMBL/GenBank/DDBJ whole genome shotgun (WGS) entry which is preliminary data.</text>
</comment>
<keyword evidence="5" id="KW-0808">Transferase</keyword>
<dbReference type="Pfam" id="PF02768">
    <property type="entry name" value="DNA_pol3_beta_3"/>
    <property type="match status" value="1"/>
</dbReference>
<comment type="similarity">
    <text evidence="2">Belongs to the beta sliding clamp family.</text>
</comment>
<dbReference type="InterPro" id="IPR001001">
    <property type="entry name" value="DNA_polIII_beta"/>
</dbReference>
<keyword evidence="8" id="KW-0239">DNA-directed DNA polymerase</keyword>
<dbReference type="GO" id="GO:0003677">
    <property type="term" value="F:DNA binding"/>
    <property type="evidence" value="ECO:0007669"/>
    <property type="project" value="UniProtKB-KW"/>
</dbReference>
<evidence type="ECO:0000256" key="3">
    <source>
        <dbReference type="ARBA" id="ARBA00021035"/>
    </source>
</evidence>
<keyword evidence="4" id="KW-0963">Cytoplasm</keyword>
<dbReference type="GO" id="GO:0009360">
    <property type="term" value="C:DNA polymerase III complex"/>
    <property type="evidence" value="ECO:0007669"/>
    <property type="project" value="InterPro"/>
</dbReference>
<feature type="non-terminal residue" evidence="14">
    <location>
        <position position="1"/>
    </location>
</feature>
<keyword evidence="9" id="KW-0238">DNA-binding</keyword>
<evidence type="ECO:0000256" key="6">
    <source>
        <dbReference type="ARBA" id="ARBA00022695"/>
    </source>
</evidence>
<evidence type="ECO:0000256" key="2">
    <source>
        <dbReference type="ARBA" id="ARBA00010752"/>
    </source>
</evidence>
<dbReference type="GO" id="GO:0005737">
    <property type="term" value="C:cytoplasm"/>
    <property type="evidence" value="ECO:0007669"/>
    <property type="project" value="UniProtKB-SubCell"/>
</dbReference>
<evidence type="ECO:0000256" key="8">
    <source>
        <dbReference type="ARBA" id="ARBA00022932"/>
    </source>
</evidence>
<proteinExistence type="inferred from homology"/>
<evidence type="ECO:0000256" key="4">
    <source>
        <dbReference type="ARBA" id="ARBA00022490"/>
    </source>
</evidence>
<evidence type="ECO:0000256" key="5">
    <source>
        <dbReference type="ARBA" id="ARBA00022679"/>
    </source>
</evidence>